<accession>A0A5D0CQ10</accession>
<evidence type="ECO:0000256" key="3">
    <source>
        <dbReference type="SAM" id="SignalP"/>
    </source>
</evidence>
<evidence type="ECO:0000256" key="2">
    <source>
        <dbReference type="SAM" id="MobiDB-lite"/>
    </source>
</evidence>
<name>A0A5D0CQ10_9BACL</name>
<dbReference type="Proteomes" id="UP000325218">
    <property type="component" value="Unassembled WGS sequence"/>
</dbReference>
<dbReference type="Gene3D" id="1.20.1270.180">
    <property type="match status" value="1"/>
</dbReference>
<evidence type="ECO:0000256" key="1">
    <source>
        <dbReference type="SAM" id="Coils"/>
    </source>
</evidence>
<gene>
    <name evidence="5" type="ORF">FRY98_19560</name>
</gene>
<dbReference type="PANTHER" id="PTHR39176:SF1">
    <property type="entry name" value="PERIPLASMIC PROTEIN"/>
    <property type="match status" value="1"/>
</dbReference>
<evidence type="ECO:0000313" key="5">
    <source>
        <dbReference type="EMBL" id="TYA11354.1"/>
    </source>
</evidence>
<feature type="compositionally biased region" description="Polar residues" evidence="2">
    <location>
        <begin position="58"/>
        <end position="73"/>
    </location>
</feature>
<feature type="region of interest" description="Disordered" evidence="2">
    <location>
        <begin position="23"/>
        <end position="109"/>
    </location>
</feature>
<dbReference type="EMBL" id="VSDO01000004">
    <property type="protein sequence ID" value="TYA11354.1"/>
    <property type="molecule type" value="Genomic_DNA"/>
</dbReference>
<keyword evidence="6" id="KW-1185">Reference proteome</keyword>
<evidence type="ECO:0000313" key="6">
    <source>
        <dbReference type="Proteomes" id="UP000325218"/>
    </source>
</evidence>
<evidence type="ECO:0000259" key="4">
    <source>
        <dbReference type="Pfam" id="PF07007"/>
    </source>
</evidence>
<protein>
    <submittedName>
        <fullName evidence="5">DUF1311 domain-containing protein</fullName>
    </submittedName>
</protein>
<dbReference type="InterPro" id="IPR009739">
    <property type="entry name" value="LprI-like_N"/>
</dbReference>
<organism evidence="5 6">
    <name type="scientific">Paenibacillus faecis</name>
    <dbReference type="NCBI Taxonomy" id="862114"/>
    <lineage>
        <taxon>Bacteria</taxon>
        <taxon>Bacillati</taxon>
        <taxon>Bacillota</taxon>
        <taxon>Bacilli</taxon>
        <taxon>Bacillales</taxon>
        <taxon>Paenibacillaceae</taxon>
        <taxon>Paenibacillus</taxon>
    </lineage>
</organism>
<dbReference type="Pfam" id="PF07007">
    <property type="entry name" value="LprI"/>
    <property type="match status" value="1"/>
</dbReference>
<dbReference type="PANTHER" id="PTHR39176">
    <property type="entry name" value="PERIPLASMIC PROTEIN-RELATED"/>
    <property type="match status" value="1"/>
</dbReference>
<feature type="signal peptide" evidence="3">
    <location>
        <begin position="1"/>
        <end position="22"/>
    </location>
</feature>
<feature type="coiled-coil region" evidence="1">
    <location>
        <begin position="161"/>
        <end position="188"/>
    </location>
</feature>
<sequence>MKKALLPALLACVFLSGCGSTGNEGTAEILPVPSGQESPAGDQGSAASNGGVKGTDGSVPTNSPSTDKNSESVSHAPATAETKDNTGPVQGKEPAEAGNKPAERKETKADYLDKLKGIEEGLADLDPLNEEGTTASMTQAADETYKRWDAALNEIYGELKNRLAESAMKDLKEEQRKWIAERDEAAAKVAEEFEGGTMEALQLVAAKAEMTKKRCYELVENYMK</sequence>
<dbReference type="PROSITE" id="PS51257">
    <property type="entry name" value="PROKAR_LIPOPROTEIN"/>
    <property type="match status" value="1"/>
</dbReference>
<dbReference type="AlphaFoldDB" id="A0A5D0CQ10"/>
<comment type="caution">
    <text evidence="5">The sequence shown here is derived from an EMBL/GenBank/DDBJ whole genome shotgun (WGS) entry which is preliminary data.</text>
</comment>
<feature type="domain" description="Lysozyme inhibitor LprI-like N-terminal" evidence="4">
    <location>
        <begin position="130"/>
        <end position="218"/>
    </location>
</feature>
<keyword evidence="3" id="KW-0732">Signal</keyword>
<feature type="chain" id="PRO_5039531461" evidence="3">
    <location>
        <begin position="23"/>
        <end position="224"/>
    </location>
</feature>
<reference evidence="5 6" key="1">
    <citation type="submission" date="2019-08" db="EMBL/GenBank/DDBJ databases">
        <title>Genome sequencing of Paenibacillus faecis DSM 23593(T).</title>
        <authorList>
            <person name="Kook J.-K."/>
            <person name="Park S.-N."/>
            <person name="Lim Y.K."/>
        </authorList>
    </citation>
    <scope>NUCLEOTIDE SEQUENCE [LARGE SCALE GENOMIC DNA]</scope>
    <source>
        <strain evidence="5 6">DSM 23593</strain>
    </source>
</reference>
<proteinExistence type="predicted"/>
<keyword evidence="1" id="KW-0175">Coiled coil</keyword>
<dbReference type="RefSeq" id="WP_148455100.1">
    <property type="nucleotide sequence ID" value="NZ_VSDO01000004.1"/>
</dbReference>
<dbReference type="OrthoDB" id="2438161at2"/>